<name>A0A9P0GWF3_PHACE</name>
<dbReference type="PANTHER" id="PTHR46849:SF1">
    <property type="entry name" value="RCC1 DOMAIN-CONTAINING PROTEIN 1"/>
    <property type="match status" value="1"/>
</dbReference>
<dbReference type="Gene3D" id="2.130.10.30">
    <property type="entry name" value="Regulator of chromosome condensation 1/beta-lactamase-inhibitor protein II"/>
    <property type="match status" value="1"/>
</dbReference>
<accession>A0A9P0GWF3</accession>
<dbReference type="PROSITE" id="PS50012">
    <property type="entry name" value="RCC1_3"/>
    <property type="match status" value="2"/>
</dbReference>
<protein>
    <recommendedName>
        <fullName evidence="4">RCC1 domain-containing protein 1</fullName>
    </recommendedName>
</protein>
<dbReference type="Pfam" id="PF00415">
    <property type="entry name" value="RCC1"/>
    <property type="match status" value="2"/>
</dbReference>
<evidence type="ECO:0000313" key="3">
    <source>
        <dbReference type="Proteomes" id="UP001153737"/>
    </source>
</evidence>
<reference evidence="2" key="1">
    <citation type="submission" date="2022-01" db="EMBL/GenBank/DDBJ databases">
        <authorList>
            <person name="King R."/>
        </authorList>
    </citation>
    <scope>NUCLEOTIDE SEQUENCE</scope>
</reference>
<dbReference type="AlphaFoldDB" id="A0A9P0GWF3"/>
<dbReference type="Proteomes" id="UP001153737">
    <property type="component" value="Chromosome 5"/>
</dbReference>
<dbReference type="PRINTS" id="PR00633">
    <property type="entry name" value="RCCNDNSATION"/>
</dbReference>
<evidence type="ECO:0008006" key="4">
    <source>
        <dbReference type="Google" id="ProtNLM"/>
    </source>
</evidence>
<reference evidence="2" key="2">
    <citation type="submission" date="2022-10" db="EMBL/GenBank/DDBJ databases">
        <authorList>
            <consortium name="ENA_rothamsted_submissions"/>
            <consortium name="culmorum"/>
            <person name="King R."/>
        </authorList>
    </citation>
    <scope>NUCLEOTIDE SEQUENCE</scope>
</reference>
<proteinExistence type="predicted"/>
<gene>
    <name evidence="2" type="ORF">PHAECO_LOCUS9391</name>
</gene>
<evidence type="ECO:0000256" key="1">
    <source>
        <dbReference type="PROSITE-ProRule" id="PRU00235"/>
    </source>
</evidence>
<dbReference type="PANTHER" id="PTHR46849">
    <property type="entry name" value="RCC1 DOMAIN-CONTAINING PROTEIN 1"/>
    <property type="match status" value="1"/>
</dbReference>
<feature type="repeat" description="RCC1" evidence="1">
    <location>
        <begin position="218"/>
        <end position="282"/>
    </location>
</feature>
<evidence type="ECO:0000313" key="2">
    <source>
        <dbReference type="EMBL" id="CAH1170552.1"/>
    </source>
</evidence>
<dbReference type="EMBL" id="OU896711">
    <property type="protein sequence ID" value="CAH1170552.1"/>
    <property type="molecule type" value="Genomic_DNA"/>
</dbReference>
<dbReference type="InterPro" id="IPR052830">
    <property type="entry name" value="RCC1_domain-containing"/>
</dbReference>
<keyword evidence="3" id="KW-1185">Reference proteome</keyword>
<sequence length="333" mass="37141">MRVFCNGLNLYGQLNTNKAVVGNLEPVFEFEVIRKMCINYCFSVILTSDDCLICWKNEMHLVPRKSGETILHVTSNDERIISLSETGKLAKSDLDKLCDFKEMMSILSCESAEEKIINVSSCSKLTVAYSNKGAIFNIPNRLHFINPHIVDVKCGREHCLLLDQFGTVYSFGRGSRGQLGHGKLDDEEEPVLVEALAGIKITQISAGGWHSGALSQDGDLYIWGWNGNGQLGLCKRKTDDRAAEDNSVSVMATPHVVDFEDSERNVIKVACGGRHTLALLDNNHLFGCGWNKYKQLKNLEDENISVFTYLHDFEQDEVVDIACGPWNSAVICR</sequence>
<organism evidence="2 3">
    <name type="scientific">Phaedon cochleariae</name>
    <name type="common">Mustard beetle</name>
    <dbReference type="NCBI Taxonomy" id="80249"/>
    <lineage>
        <taxon>Eukaryota</taxon>
        <taxon>Metazoa</taxon>
        <taxon>Ecdysozoa</taxon>
        <taxon>Arthropoda</taxon>
        <taxon>Hexapoda</taxon>
        <taxon>Insecta</taxon>
        <taxon>Pterygota</taxon>
        <taxon>Neoptera</taxon>
        <taxon>Endopterygota</taxon>
        <taxon>Coleoptera</taxon>
        <taxon>Polyphaga</taxon>
        <taxon>Cucujiformia</taxon>
        <taxon>Chrysomeloidea</taxon>
        <taxon>Chrysomelidae</taxon>
        <taxon>Chrysomelinae</taxon>
        <taxon>Chrysomelini</taxon>
        <taxon>Phaedon</taxon>
    </lineage>
</organism>
<dbReference type="InterPro" id="IPR000408">
    <property type="entry name" value="Reg_chr_condens"/>
</dbReference>
<feature type="repeat" description="RCC1" evidence="1">
    <location>
        <begin position="166"/>
        <end position="217"/>
    </location>
</feature>
<dbReference type="PROSITE" id="PS00626">
    <property type="entry name" value="RCC1_2"/>
    <property type="match status" value="1"/>
</dbReference>
<dbReference type="SUPFAM" id="SSF50985">
    <property type="entry name" value="RCC1/BLIP-II"/>
    <property type="match status" value="1"/>
</dbReference>
<dbReference type="InterPro" id="IPR009091">
    <property type="entry name" value="RCC1/BLIP-II"/>
</dbReference>
<dbReference type="OrthoDB" id="5370059at2759"/>